<feature type="transmembrane region" description="Helical" evidence="1">
    <location>
        <begin position="128"/>
        <end position="152"/>
    </location>
</feature>
<feature type="transmembrane region" description="Helical" evidence="1">
    <location>
        <begin position="158"/>
        <end position="175"/>
    </location>
</feature>
<dbReference type="Proteomes" id="UP000642488">
    <property type="component" value="Unassembled WGS sequence"/>
</dbReference>
<keyword evidence="1" id="KW-0472">Membrane</keyword>
<reference evidence="2" key="1">
    <citation type="submission" date="2020-12" db="EMBL/GenBank/DDBJ databases">
        <title>Bacterial taxonomy.</title>
        <authorList>
            <person name="Pan X."/>
        </authorList>
    </citation>
    <scope>NUCLEOTIDE SEQUENCE</scope>
    <source>
        <strain evidence="2">KCTC 52957</strain>
    </source>
</reference>
<name>A0A934IHP9_9RHOB</name>
<gene>
    <name evidence="2" type="ORF">ILP92_12510</name>
</gene>
<dbReference type="InterPro" id="IPR038330">
    <property type="entry name" value="TspO/MBR-related_sf"/>
</dbReference>
<evidence type="ECO:0008006" key="4">
    <source>
        <dbReference type="Google" id="ProtNLM"/>
    </source>
</evidence>
<evidence type="ECO:0000313" key="2">
    <source>
        <dbReference type="EMBL" id="MBJ3763570.1"/>
    </source>
</evidence>
<sequence length="227" mass="23880">MPLLTLLFAIAFSAAPFFVPFDGFDPDLYPVPQDDPPVQPAGWAFAIWGPIYLWLVASAAYGVWKRRDHPAWVAHRGPLCISLAVGVIWLSVAQVSPVWATVLIWVMLGTAIDAYLKSPDADLALARAPIGLYAGWLTAASSVSIGLLAAGYGLLGPVPAAYLALVIALTIGAVVQWARPSVTYPAAIAWALVGIAVQNAGLLPGLVMIASVSALILATWGARSLRT</sequence>
<protein>
    <recommendedName>
        <fullName evidence="4">TspO and MBR related proteins</fullName>
    </recommendedName>
</protein>
<feature type="transmembrane region" description="Helical" evidence="1">
    <location>
        <begin position="40"/>
        <end position="61"/>
    </location>
</feature>
<keyword evidence="1" id="KW-0812">Transmembrane</keyword>
<keyword evidence="1" id="KW-1133">Transmembrane helix</keyword>
<dbReference type="Gene3D" id="1.20.1260.100">
    <property type="entry name" value="TspO/MBR protein"/>
    <property type="match status" value="1"/>
</dbReference>
<accession>A0A934IHP9</accession>
<comment type="caution">
    <text evidence="2">The sequence shown here is derived from an EMBL/GenBank/DDBJ whole genome shotgun (WGS) entry which is preliminary data.</text>
</comment>
<evidence type="ECO:0000313" key="3">
    <source>
        <dbReference type="Proteomes" id="UP000642488"/>
    </source>
</evidence>
<proteinExistence type="predicted"/>
<dbReference type="RefSeq" id="WP_198916729.1">
    <property type="nucleotide sequence ID" value="NZ_JAEKPD010000010.1"/>
</dbReference>
<keyword evidence="3" id="KW-1185">Reference proteome</keyword>
<dbReference type="EMBL" id="JAEKPD010000010">
    <property type="protein sequence ID" value="MBJ3763570.1"/>
    <property type="molecule type" value="Genomic_DNA"/>
</dbReference>
<evidence type="ECO:0000256" key="1">
    <source>
        <dbReference type="SAM" id="Phobius"/>
    </source>
</evidence>
<feature type="transmembrane region" description="Helical" evidence="1">
    <location>
        <begin position="206"/>
        <end position="225"/>
    </location>
</feature>
<organism evidence="2 3">
    <name type="scientific">Palleronia pontilimi</name>
    <dbReference type="NCBI Taxonomy" id="1964209"/>
    <lineage>
        <taxon>Bacteria</taxon>
        <taxon>Pseudomonadati</taxon>
        <taxon>Pseudomonadota</taxon>
        <taxon>Alphaproteobacteria</taxon>
        <taxon>Rhodobacterales</taxon>
        <taxon>Roseobacteraceae</taxon>
        <taxon>Palleronia</taxon>
    </lineage>
</organism>
<dbReference type="AlphaFoldDB" id="A0A934IHP9"/>